<keyword evidence="4" id="KW-1185">Reference proteome</keyword>
<dbReference type="GO" id="GO:0050918">
    <property type="term" value="P:positive chemotaxis"/>
    <property type="evidence" value="ECO:0007669"/>
    <property type="project" value="TreeGrafter"/>
</dbReference>
<dbReference type="RefSeq" id="WP_183275515.1">
    <property type="nucleotide sequence ID" value="NZ_JACHXV010000023.1"/>
</dbReference>
<gene>
    <name evidence="3" type="ORF">FHR90_003124</name>
</gene>
<sequence>MSGSAPAYALAPIDPSRVRRLILPRVGAEAAAVSRRLARPRRPLPLPGNESFHLVPIERFEPQPGETRLSVVLTCGGRAFAATLPDGLLLGPIRALDPQLRLDPLPPPDLLALLAEAALLPLLDALERGTGVAVCVEAVTGAPSGDDGVDPAPGRHVLPIGLRGPRLDRVLTLHGEQDALEALLGRWQAAWRPMSGLVIEAALWAGTTELPAGVVRSLRPGDGILIQSLETGVPAQQRQEAATSVRHLVVADTLGAPAMTASVDGTVTATLLGTLRPLAATSFAHPAGRQVNHEPAPDTDMAALDDIPVRLVFEAGRLELSLGELRQLGAGSVLPFSAAASGHVPGTVQILAGRQRIGLGELVEIDGHPGVRIIAFSAAVDDGPPAAAQEPGATGATA</sequence>
<comment type="caution">
    <text evidence="3">The sequence shown here is derived from an EMBL/GenBank/DDBJ whole genome shotgun (WGS) entry which is preliminary data.</text>
</comment>
<dbReference type="PANTHER" id="PTHR30034">
    <property type="entry name" value="FLAGELLAR MOTOR SWITCH PROTEIN FLIM"/>
    <property type="match status" value="1"/>
</dbReference>
<dbReference type="Gene3D" id="2.30.330.10">
    <property type="entry name" value="SpoA-like"/>
    <property type="match status" value="1"/>
</dbReference>
<proteinExistence type="inferred from homology"/>
<dbReference type="EMBL" id="JACHXV010000023">
    <property type="protein sequence ID" value="MBB3175270.1"/>
    <property type="molecule type" value="Genomic_DNA"/>
</dbReference>
<evidence type="ECO:0000313" key="4">
    <source>
        <dbReference type="Proteomes" id="UP000557688"/>
    </source>
</evidence>
<evidence type="ECO:0000313" key="3">
    <source>
        <dbReference type="EMBL" id="MBB3175270.1"/>
    </source>
</evidence>
<comment type="similarity">
    <text evidence="1">Belongs to the FliN/MopA/SpaO family.</text>
</comment>
<dbReference type="AlphaFoldDB" id="A0A839V3Z3"/>
<dbReference type="PANTHER" id="PTHR30034:SF5">
    <property type="entry name" value="SECRETION SYSTEM APPARATUS PROTEIN SSAQ"/>
    <property type="match status" value="1"/>
</dbReference>
<dbReference type="InterPro" id="IPR036429">
    <property type="entry name" value="SpoA-like_sf"/>
</dbReference>
<dbReference type="Proteomes" id="UP000557688">
    <property type="component" value="Unassembled WGS sequence"/>
</dbReference>
<dbReference type="SUPFAM" id="SSF101801">
    <property type="entry name" value="Surface presentation of antigens (SPOA)"/>
    <property type="match status" value="1"/>
</dbReference>
<dbReference type="InterPro" id="IPR001543">
    <property type="entry name" value="FliN-like_C"/>
</dbReference>
<feature type="domain" description="Flagellar motor switch protein FliN-like C-terminal" evidence="2">
    <location>
        <begin position="303"/>
        <end position="374"/>
    </location>
</feature>
<evidence type="ECO:0000259" key="2">
    <source>
        <dbReference type="Pfam" id="PF01052"/>
    </source>
</evidence>
<name>A0A839V3Z3_9PROT</name>
<dbReference type="Pfam" id="PF01052">
    <property type="entry name" value="FliMN_C"/>
    <property type="match status" value="1"/>
</dbReference>
<dbReference type="GO" id="GO:0071978">
    <property type="term" value="P:bacterial-type flagellum-dependent swarming motility"/>
    <property type="evidence" value="ECO:0007669"/>
    <property type="project" value="TreeGrafter"/>
</dbReference>
<reference evidence="3 4" key="1">
    <citation type="submission" date="2020-08" db="EMBL/GenBank/DDBJ databases">
        <title>Genomic Encyclopedia of Type Strains, Phase III (KMG-III): the genomes of soil and plant-associated and newly described type strains.</title>
        <authorList>
            <person name="Whitman W."/>
        </authorList>
    </citation>
    <scope>NUCLEOTIDE SEQUENCE [LARGE SCALE GENOMIC DNA]</scope>
    <source>
        <strain evidence="3 4">CECT 8088</strain>
    </source>
</reference>
<protein>
    <submittedName>
        <fullName evidence="3">Type III secretion protein Q</fullName>
    </submittedName>
</protein>
<accession>A0A839V3Z3</accession>
<organism evidence="3 4">
    <name type="scientific">Endobacter medicaginis</name>
    <dbReference type="NCBI Taxonomy" id="1181271"/>
    <lineage>
        <taxon>Bacteria</taxon>
        <taxon>Pseudomonadati</taxon>
        <taxon>Pseudomonadota</taxon>
        <taxon>Alphaproteobacteria</taxon>
        <taxon>Acetobacterales</taxon>
        <taxon>Acetobacteraceae</taxon>
        <taxon>Endobacter</taxon>
    </lineage>
</organism>
<evidence type="ECO:0000256" key="1">
    <source>
        <dbReference type="ARBA" id="ARBA00009226"/>
    </source>
</evidence>